<feature type="domain" description="Glycosyl transferase family 1" evidence="1">
    <location>
        <begin position="183"/>
        <end position="336"/>
    </location>
</feature>
<gene>
    <name evidence="3" type="ORF">RM697_01745</name>
</gene>
<dbReference type="Gene3D" id="3.40.50.2000">
    <property type="entry name" value="Glycogen Phosphorylase B"/>
    <property type="match status" value="2"/>
</dbReference>
<dbReference type="RefSeq" id="WP_311426119.1">
    <property type="nucleotide sequence ID" value="NZ_JAVRIA010000001.1"/>
</dbReference>
<reference evidence="3 4" key="1">
    <citation type="submission" date="2023-09" db="EMBL/GenBank/DDBJ databases">
        <authorList>
            <person name="Rey-Velasco X."/>
        </authorList>
    </citation>
    <scope>NUCLEOTIDE SEQUENCE [LARGE SCALE GENOMIC DNA]</scope>
    <source>
        <strain evidence="3 4">W332</strain>
    </source>
</reference>
<sequence>MNKRIRILFTISNFNTAGSGKVVYDLVSGLDKNKFDVEIACGSDEGDFFKIVKALGLPINICKTKTPLRPYYSLIPRILKIARFYKKQNYHIIHSWEWSSDWTEVLAARFAGVKWLYTKKAMGFKSKHWKIKSYLADFIITINDEMQNYFPYKKAQELIPLGIDSEYYSPTFFGNKISSISSNFEIITVANLVPVKGIEVLIRALHNLNDSTYQLTILGDYKNDYGTELIQLVEKLNLEHQVHFKGKLLDVRQSISESNLYVIPTLNQGRKEGMPMALVEAMCMGIPVLGSDISGINYVLKEYTDLLFSPGDSKDLSLKIKNIRQMSINERAQLGESLRDYCLTNFSMNSFIKSHELLYKRLLKR</sequence>
<dbReference type="EC" id="2.4.-.-" evidence="3"/>
<dbReference type="Pfam" id="PF00534">
    <property type="entry name" value="Glycos_transf_1"/>
    <property type="match status" value="1"/>
</dbReference>
<dbReference type="Proteomes" id="UP001259492">
    <property type="component" value="Unassembled WGS sequence"/>
</dbReference>
<evidence type="ECO:0000313" key="4">
    <source>
        <dbReference type="Proteomes" id="UP001259492"/>
    </source>
</evidence>
<protein>
    <submittedName>
        <fullName evidence="3">Glycosyltransferase</fullName>
        <ecNumber evidence="3">2.4.-.-</ecNumber>
    </submittedName>
</protein>
<dbReference type="EMBL" id="JAVRIA010000001">
    <property type="protein sequence ID" value="MDT0557351.1"/>
    <property type="molecule type" value="Genomic_DNA"/>
</dbReference>
<evidence type="ECO:0000259" key="1">
    <source>
        <dbReference type="Pfam" id="PF00534"/>
    </source>
</evidence>
<name>A0ABU2YHI0_9FLAO</name>
<proteinExistence type="predicted"/>
<dbReference type="GO" id="GO:0016757">
    <property type="term" value="F:glycosyltransferase activity"/>
    <property type="evidence" value="ECO:0007669"/>
    <property type="project" value="UniProtKB-KW"/>
</dbReference>
<comment type="caution">
    <text evidence="3">The sequence shown here is derived from an EMBL/GenBank/DDBJ whole genome shotgun (WGS) entry which is preliminary data.</text>
</comment>
<feature type="domain" description="Glycosyltransferase subfamily 4-like N-terminal" evidence="2">
    <location>
        <begin position="18"/>
        <end position="165"/>
    </location>
</feature>
<evidence type="ECO:0000313" key="3">
    <source>
        <dbReference type="EMBL" id="MDT0557351.1"/>
    </source>
</evidence>
<dbReference type="InterPro" id="IPR001296">
    <property type="entry name" value="Glyco_trans_1"/>
</dbReference>
<dbReference type="InterPro" id="IPR028098">
    <property type="entry name" value="Glyco_trans_4-like_N"/>
</dbReference>
<accession>A0ABU2YHI0</accession>
<dbReference type="Pfam" id="PF13439">
    <property type="entry name" value="Glyco_transf_4"/>
    <property type="match status" value="1"/>
</dbReference>
<dbReference type="PANTHER" id="PTHR12526">
    <property type="entry name" value="GLYCOSYLTRANSFERASE"/>
    <property type="match status" value="1"/>
</dbReference>
<evidence type="ECO:0000259" key="2">
    <source>
        <dbReference type="Pfam" id="PF13439"/>
    </source>
</evidence>
<keyword evidence="4" id="KW-1185">Reference proteome</keyword>
<keyword evidence="3" id="KW-0808">Transferase</keyword>
<keyword evidence="3" id="KW-0328">Glycosyltransferase</keyword>
<organism evidence="3 4">
    <name type="scientific">Microcosmobacter mediterraneus</name>
    <dbReference type="NCBI Taxonomy" id="3075607"/>
    <lineage>
        <taxon>Bacteria</taxon>
        <taxon>Pseudomonadati</taxon>
        <taxon>Bacteroidota</taxon>
        <taxon>Flavobacteriia</taxon>
        <taxon>Flavobacteriales</taxon>
        <taxon>Flavobacteriaceae</taxon>
        <taxon>Microcosmobacter</taxon>
    </lineage>
</organism>
<dbReference type="SUPFAM" id="SSF53756">
    <property type="entry name" value="UDP-Glycosyltransferase/glycogen phosphorylase"/>
    <property type="match status" value="1"/>
</dbReference>